<dbReference type="InterPro" id="IPR036365">
    <property type="entry name" value="PGBD-like_sf"/>
</dbReference>
<dbReference type="Proteomes" id="UP000244056">
    <property type="component" value="Chromosome"/>
</dbReference>
<evidence type="ECO:0000259" key="1">
    <source>
        <dbReference type="Pfam" id="PF01471"/>
    </source>
</evidence>
<sequence length="295" mass="32469">MDYMAYSHMFMANEEANENVEYNLPNFQLEWKKLLRPAGIGAATADNLTKSQFHWLNFLKSSAWLALAGISVFFATVTHAQTVSTSYVTTNGSCLRVREDANLHSRILDCIPNRTQLTTTRIINGFAQLSPSGFVSTRWIGSTPNNRPVRTITRRGVGGPVYLSLGSRSSAVTEVQRALGVQPTGYYGPTTTRVVRQFQARNNLRVDGIVGPETRNAIFRNGYQNGYQSGTGGPVILGLGSRGSAVTEIQRALGVEPTGYYGPTTTRVVREFQARNYLRVDGIVGPETRNAILRN</sequence>
<gene>
    <name evidence="2" type="ORF">BMF81_00188</name>
</gene>
<name>A0A2S0Q569_NODSP</name>
<accession>A0A2S0Q569</accession>
<feature type="domain" description="Peptidoglycan binding-like" evidence="1">
    <location>
        <begin position="255"/>
        <end position="292"/>
    </location>
</feature>
<dbReference type="RefSeq" id="WP_323209051.1">
    <property type="nucleotide sequence ID" value="NZ_CAWNZE010000001.1"/>
</dbReference>
<dbReference type="InterPro" id="IPR002477">
    <property type="entry name" value="Peptidoglycan-bd-like"/>
</dbReference>
<dbReference type="KEGG" id="nsp:BMF81_00188"/>
<dbReference type="SUPFAM" id="SSF47090">
    <property type="entry name" value="PGBD-like"/>
    <property type="match status" value="2"/>
</dbReference>
<dbReference type="Gene3D" id="1.10.101.10">
    <property type="entry name" value="PGBD-like superfamily/PGBD"/>
    <property type="match status" value="2"/>
</dbReference>
<evidence type="ECO:0000313" key="3">
    <source>
        <dbReference type="Proteomes" id="UP000244056"/>
    </source>
</evidence>
<organism evidence="2 3">
    <name type="scientific">Nodularia spumigena UHCC 0039</name>
    <dbReference type="NCBI Taxonomy" id="1914872"/>
    <lineage>
        <taxon>Bacteria</taxon>
        <taxon>Bacillati</taxon>
        <taxon>Cyanobacteriota</taxon>
        <taxon>Cyanophyceae</taxon>
        <taxon>Nostocales</taxon>
        <taxon>Nodulariaceae</taxon>
        <taxon>Nodularia</taxon>
    </lineage>
</organism>
<dbReference type="AlphaFoldDB" id="A0A2S0Q569"/>
<protein>
    <recommendedName>
        <fullName evidence="1">Peptidoglycan binding-like domain-containing protein</fullName>
    </recommendedName>
</protein>
<feature type="domain" description="Peptidoglycan binding-like" evidence="1">
    <location>
        <begin position="182"/>
        <end position="218"/>
    </location>
</feature>
<evidence type="ECO:0000313" key="2">
    <source>
        <dbReference type="EMBL" id="AVZ29521.1"/>
    </source>
</evidence>
<dbReference type="InterPro" id="IPR036366">
    <property type="entry name" value="PGBDSf"/>
</dbReference>
<dbReference type="EMBL" id="CP020114">
    <property type="protein sequence ID" value="AVZ29521.1"/>
    <property type="molecule type" value="Genomic_DNA"/>
</dbReference>
<dbReference type="Pfam" id="PF01471">
    <property type="entry name" value="PG_binding_1"/>
    <property type="match status" value="2"/>
</dbReference>
<proteinExistence type="predicted"/>
<reference evidence="2 3" key="1">
    <citation type="submission" date="2017-03" db="EMBL/GenBank/DDBJ databases">
        <title>Comparative genomics of the toxic Baltic Sea cyanobacteria Nodularia spumigena UHCC 0039 and its response on varying salinity.</title>
        <authorList>
            <person name="Teikari J.E."/>
        </authorList>
    </citation>
    <scope>NUCLEOTIDE SEQUENCE [LARGE SCALE GENOMIC DNA]</scope>
    <source>
        <strain evidence="2 3">UHCC 0039</strain>
    </source>
</reference>